<protein>
    <submittedName>
        <fullName evidence="2">Uncharacterized mitochondrial protein AtMg00810-like</fullName>
    </submittedName>
</protein>
<dbReference type="Pfam" id="PF07727">
    <property type="entry name" value="RVT_2"/>
    <property type="match status" value="1"/>
</dbReference>
<comment type="caution">
    <text evidence="2">The sequence shown here is derived from an EMBL/GenBank/DDBJ whole genome shotgun (WGS) entry which is preliminary data.</text>
</comment>
<evidence type="ECO:0000259" key="1">
    <source>
        <dbReference type="Pfam" id="PF07727"/>
    </source>
</evidence>
<dbReference type="EMBL" id="BKCJ010112287">
    <property type="protein sequence ID" value="GEX50540.1"/>
    <property type="molecule type" value="Genomic_DNA"/>
</dbReference>
<name>A0A699H7F7_TANCI</name>
<dbReference type="PANTHER" id="PTHR11439">
    <property type="entry name" value="GAG-POL-RELATED RETROTRANSPOSON"/>
    <property type="match status" value="1"/>
</dbReference>
<dbReference type="PANTHER" id="PTHR11439:SF509">
    <property type="entry name" value="RNA-DIRECTED DNA POLYMERASE"/>
    <property type="match status" value="1"/>
</dbReference>
<reference evidence="2" key="1">
    <citation type="journal article" date="2019" name="Sci. Rep.">
        <title>Draft genome of Tanacetum cinerariifolium, the natural source of mosquito coil.</title>
        <authorList>
            <person name="Yamashiro T."/>
            <person name="Shiraishi A."/>
            <person name="Satake H."/>
            <person name="Nakayama K."/>
        </authorList>
    </citation>
    <scope>NUCLEOTIDE SEQUENCE</scope>
</reference>
<evidence type="ECO:0000313" key="2">
    <source>
        <dbReference type="EMBL" id="GEX50540.1"/>
    </source>
</evidence>
<dbReference type="InterPro" id="IPR013103">
    <property type="entry name" value="RVT_2"/>
</dbReference>
<accession>A0A699H7F7</accession>
<gene>
    <name evidence="2" type="ORF">Tci_322515</name>
</gene>
<dbReference type="CDD" id="cd09272">
    <property type="entry name" value="RNase_HI_RT_Ty1"/>
    <property type="match status" value="1"/>
</dbReference>
<proteinExistence type="predicted"/>
<sequence length="483" mass="55900">MFILLKQYTKGKAPEKVLVREEVSKHVTKYVNAIFLVRMEGEKGTVCIEVIDIKVVEQSKVLEEKEIKKYLDDDELDRSRNEDPTRWGKLMLDIKEDNYMPFILGMPFLTTAREQENLRILEWEERNENSKDGKIAFEDVMVDEDEFFNIFSTLVHEVGEPSSFHVNPSNMHTFYQRHPSKHHWIRDHPLEQVIVNPSQPVRTRQQLETEGEMCMFALTNKRDEKNIVICNKACLVAKGYSQKEGIDFEESFASVARLEAVRLFITYVAHKSFPIYQMDVKTTFLNRPLKEEVIGTPMATKPLDADLSETPVDQTKYQSMVRALMYLTASRPDIVHAICYCACYQVRPTEKHLKEVKRVFRYLKNTIYMGLLYPKDTGFELTAFSDLDHVVCLDTRKSTLGGIQFLEGDKLVSWSSKKQNCTSMSTAKAEYVSLSACCAQVLWIRTQLTDYGFHFDKIPMYCDSKKVIAISRKFSPALSHEAH</sequence>
<feature type="domain" description="Reverse transcriptase Ty1/copia-type" evidence="1">
    <location>
        <begin position="219"/>
        <end position="294"/>
    </location>
</feature>
<organism evidence="2">
    <name type="scientific">Tanacetum cinerariifolium</name>
    <name type="common">Dalmatian daisy</name>
    <name type="synonym">Chrysanthemum cinerariifolium</name>
    <dbReference type="NCBI Taxonomy" id="118510"/>
    <lineage>
        <taxon>Eukaryota</taxon>
        <taxon>Viridiplantae</taxon>
        <taxon>Streptophyta</taxon>
        <taxon>Embryophyta</taxon>
        <taxon>Tracheophyta</taxon>
        <taxon>Spermatophyta</taxon>
        <taxon>Magnoliopsida</taxon>
        <taxon>eudicotyledons</taxon>
        <taxon>Gunneridae</taxon>
        <taxon>Pentapetalae</taxon>
        <taxon>asterids</taxon>
        <taxon>campanulids</taxon>
        <taxon>Asterales</taxon>
        <taxon>Asteraceae</taxon>
        <taxon>Asteroideae</taxon>
        <taxon>Anthemideae</taxon>
        <taxon>Anthemidinae</taxon>
        <taxon>Tanacetum</taxon>
    </lineage>
</organism>
<dbReference type="AlphaFoldDB" id="A0A699H7F7"/>